<dbReference type="Proteomes" id="UP000517694">
    <property type="component" value="Unassembled WGS sequence"/>
</dbReference>
<dbReference type="EMBL" id="JACMHY010000011">
    <property type="protein sequence ID" value="MBC2868290.1"/>
    <property type="molecule type" value="Genomic_DNA"/>
</dbReference>
<feature type="compositionally biased region" description="Basic and acidic residues" evidence="1">
    <location>
        <begin position="8"/>
        <end position="17"/>
    </location>
</feature>
<feature type="region of interest" description="Disordered" evidence="1">
    <location>
        <begin position="114"/>
        <end position="154"/>
    </location>
</feature>
<dbReference type="AlphaFoldDB" id="A0A7X1I3W0"/>
<feature type="compositionally biased region" description="Basic and acidic residues" evidence="1">
    <location>
        <begin position="33"/>
        <end position="43"/>
    </location>
</feature>
<organism evidence="2 3">
    <name type="scientific">Streptomyces mexicanus</name>
    <dbReference type="NCBI Taxonomy" id="178566"/>
    <lineage>
        <taxon>Bacteria</taxon>
        <taxon>Bacillati</taxon>
        <taxon>Actinomycetota</taxon>
        <taxon>Actinomycetes</taxon>
        <taxon>Kitasatosporales</taxon>
        <taxon>Streptomycetaceae</taxon>
        <taxon>Streptomyces</taxon>
    </lineage>
</organism>
<feature type="region of interest" description="Disordered" evidence="1">
    <location>
        <begin position="1"/>
        <end position="72"/>
    </location>
</feature>
<protein>
    <submittedName>
        <fullName evidence="2">Uncharacterized protein</fullName>
    </submittedName>
</protein>
<evidence type="ECO:0000256" key="1">
    <source>
        <dbReference type="SAM" id="MobiDB-lite"/>
    </source>
</evidence>
<accession>A0A7X1I3W0</accession>
<sequence length="154" mass="16033">MDVVGEQPARRGEDARAEVAGGELPQLTGQDGDAERRQGRAEQGDAVALQQGADGVQPALHRRGHGLRGHDDHVAVPVEQGLHAVQGLLQGLPVDVLQDDGGRGALVLCGQRHVGTGDSDDSGHARSPRSDACPARRRSSGAPNRLHCVTTSAL</sequence>
<comment type="caution">
    <text evidence="2">The sequence shown here is derived from an EMBL/GenBank/DDBJ whole genome shotgun (WGS) entry which is preliminary data.</text>
</comment>
<name>A0A7X1I3W0_9ACTN</name>
<evidence type="ECO:0000313" key="2">
    <source>
        <dbReference type="EMBL" id="MBC2868290.1"/>
    </source>
</evidence>
<evidence type="ECO:0000313" key="3">
    <source>
        <dbReference type="Proteomes" id="UP000517694"/>
    </source>
</evidence>
<keyword evidence="3" id="KW-1185">Reference proteome</keyword>
<proteinExistence type="predicted"/>
<reference evidence="2 3" key="1">
    <citation type="submission" date="2020-08" db="EMBL/GenBank/DDBJ databases">
        <title>Whole-Genome Sequence of French Clinical Streptomyces mexicanus Strain Q0842.</title>
        <authorList>
            <person name="Boxberger M."/>
            <person name="La Scola B."/>
        </authorList>
    </citation>
    <scope>NUCLEOTIDE SEQUENCE [LARGE SCALE GENOMIC DNA]</scope>
    <source>
        <strain evidence="2 3">Marseille-Q0842</strain>
    </source>
</reference>
<gene>
    <name evidence="2" type="ORF">H1R13_26005</name>
</gene>